<dbReference type="VEuPathDB" id="MicrosporidiaDB:NEDG_00964"/>
<dbReference type="RefSeq" id="XP_067543570.1">
    <property type="nucleotide sequence ID" value="XM_067688382.1"/>
</dbReference>
<dbReference type="Proteomes" id="UP000185944">
    <property type="component" value="Unassembled WGS sequence"/>
</dbReference>
<keyword evidence="2" id="KW-1185">Reference proteome</keyword>
<proteinExistence type="predicted"/>
<sequence length="91" mass="11044">MRDKNGELTVHQRDLLDAYFYRHNIKLTKKNLKVVSKTLGIPHRRIVEYVNHRQRDTHETVHEEYLSVMGVLNEIHLQIKEVWNRFESSYK</sequence>
<organism evidence="1 2">
    <name type="scientific">Nematocida displodere</name>
    <dbReference type="NCBI Taxonomy" id="1805483"/>
    <lineage>
        <taxon>Eukaryota</taxon>
        <taxon>Fungi</taxon>
        <taxon>Fungi incertae sedis</taxon>
        <taxon>Microsporidia</taxon>
        <taxon>Nematocida</taxon>
    </lineage>
</organism>
<dbReference type="OrthoDB" id="2186928at2759"/>
<dbReference type="EMBL" id="LTDL01000042">
    <property type="protein sequence ID" value="OAG28825.1"/>
    <property type="molecule type" value="Genomic_DNA"/>
</dbReference>
<name>A0A177EA83_9MICR</name>
<reference evidence="1 2" key="1">
    <citation type="submission" date="2016-02" db="EMBL/GenBank/DDBJ databases">
        <title>Discovery of a natural microsporidian pathogen with a broad tissue tropism in Caenorhabditis elegans.</title>
        <authorList>
            <person name="Luallen R.J."/>
            <person name="Reinke A.W."/>
            <person name="Tong L."/>
            <person name="Botts M.R."/>
            <person name="Felix M.-A."/>
            <person name="Troemel E.R."/>
        </authorList>
    </citation>
    <scope>NUCLEOTIDE SEQUENCE [LARGE SCALE GENOMIC DNA]</scope>
    <source>
        <strain evidence="1 2">JUm2807</strain>
    </source>
</reference>
<evidence type="ECO:0000313" key="2">
    <source>
        <dbReference type="Proteomes" id="UP000185944"/>
    </source>
</evidence>
<comment type="caution">
    <text evidence="1">The sequence shown here is derived from an EMBL/GenBank/DDBJ whole genome shotgun (WGS) entry which is preliminary data.</text>
</comment>
<dbReference type="GeneID" id="93647314"/>
<dbReference type="AlphaFoldDB" id="A0A177EA83"/>
<gene>
    <name evidence="1" type="ORF">NEDG_00964</name>
</gene>
<evidence type="ECO:0008006" key="3">
    <source>
        <dbReference type="Google" id="ProtNLM"/>
    </source>
</evidence>
<accession>A0A177EA83</accession>
<evidence type="ECO:0000313" key="1">
    <source>
        <dbReference type="EMBL" id="OAG28825.1"/>
    </source>
</evidence>
<protein>
    <recommendedName>
        <fullName evidence="3">Homeobox domain-containing protein</fullName>
    </recommendedName>
</protein>